<sequence length="147" mass="17222">MTKRYFTRKEQKQLKCNPNVQAVSEKAITYTDEFKRHFIAENEKGKLPREIFETAGLDVELIGIKRIESSGKRWRAAYPKAGVEGLQDTRKTNSGRPSERELTLEEKLKRLEAKNRLLEAENELLKKLDLLERQMLKKNKNRYGTKV</sequence>
<accession>A0ABT9WTT2</accession>
<evidence type="ECO:0000313" key="3">
    <source>
        <dbReference type="Proteomes" id="UP001223586"/>
    </source>
</evidence>
<keyword evidence="3" id="KW-1185">Reference proteome</keyword>
<proteinExistence type="predicted"/>
<dbReference type="EMBL" id="JAUSTT010000015">
    <property type="protein sequence ID" value="MDQ0176706.1"/>
    <property type="molecule type" value="Genomic_DNA"/>
</dbReference>
<protein>
    <recommendedName>
        <fullName evidence="4">Transposase</fullName>
    </recommendedName>
</protein>
<reference evidence="2 3" key="1">
    <citation type="submission" date="2023-07" db="EMBL/GenBank/DDBJ databases">
        <title>Genomic Encyclopedia of Type Strains, Phase IV (KMG-IV): sequencing the most valuable type-strain genomes for metagenomic binning, comparative biology and taxonomic classification.</title>
        <authorList>
            <person name="Goeker M."/>
        </authorList>
    </citation>
    <scope>NUCLEOTIDE SEQUENCE [LARGE SCALE GENOMIC DNA]</scope>
    <source>
        <strain evidence="2 3">DSM 23837</strain>
    </source>
</reference>
<comment type="caution">
    <text evidence="2">The sequence shown here is derived from an EMBL/GenBank/DDBJ whole genome shotgun (WGS) entry which is preliminary data.</text>
</comment>
<dbReference type="Proteomes" id="UP001223586">
    <property type="component" value="Unassembled WGS sequence"/>
</dbReference>
<dbReference type="InterPro" id="IPR046929">
    <property type="entry name" value="HTH_Tnp"/>
</dbReference>
<organism evidence="2 3">
    <name type="scientific">Bacillus chungangensis</name>
    <dbReference type="NCBI Taxonomy" id="587633"/>
    <lineage>
        <taxon>Bacteria</taxon>
        <taxon>Bacillati</taxon>
        <taxon>Bacillota</taxon>
        <taxon>Bacilli</taxon>
        <taxon>Bacillales</taxon>
        <taxon>Bacillaceae</taxon>
        <taxon>Bacillus</taxon>
    </lineage>
</organism>
<evidence type="ECO:0000256" key="1">
    <source>
        <dbReference type="SAM" id="Coils"/>
    </source>
</evidence>
<dbReference type="SUPFAM" id="SSF46689">
    <property type="entry name" value="Homeodomain-like"/>
    <property type="match status" value="1"/>
</dbReference>
<gene>
    <name evidence="2" type="ORF">J2S08_002564</name>
</gene>
<name>A0ABT9WTT2_9BACI</name>
<keyword evidence="1" id="KW-0175">Coiled coil</keyword>
<dbReference type="InterPro" id="IPR009057">
    <property type="entry name" value="Homeodomain-like_sf"/>
</dbReference>
<evidence type="ECO:0000313" key="2">
    <source>
        <dbReference type="EMBL" id="MDQ0176706.1"/>
    </source>
</evidence>
<evidence type="ECO:0008006" key="4">
    <source>
        <dbReference type="Google" id="ProtNLM"/>
    </source>
</evidence>
<feature type="coiled-coil region" evidence="1">
    <location>
        <begin position="101"/>
        <end position="141"/>
    </location>
</feature>
<dbReference type="Pfam" id="PF20310">
    <property type="entry name" value="HTH_Tnp_2"/>
    <property type="match status" value="1"/>
</dbReference>